<feature type="compositionally biased region" description="Acidic residues" evidence="1">
    <location>
        <begin position="19"/>
        <end position="29"/>
    </location>
</feature>
<dbReference type="AlphaFoldDB" id="A0AAW1NKJ8"/>
<dbReference type="EMBL" id="JASPKY010000002">
    <property type="protein sequence ID" value="KAK9759119.1"/>
    <property type="molecule type" value="Genomic_DNA"/>
</dbReference>
<proteinExistence type="predicted"/>
<evidence type="ECO:0000313" key="3">
    <source>
        <dbReference type="Proteomes" id="UP001458880"/>
    </source>
</evidence>
<feature type="region of interest" description="Disordered" evidence="1">
    <location>
        <begin position="19"/>
        <end position="40"/>
    </location>
</feature>
<keyword evidence="3" id="KW-1185">Reference proteome</keyword>
<evidence type="ECO:0000256" key="1">
    <source>
        <dbReference type="SAM" id="MobiDB-lite"/>
    </source>
</evidence>
<comment type="caution">
    <text evidence="2">The sequence shown here is derived from an EMBL/GenBank/DDBJ whole genome shotgun (WGS) entry which is preliminary data.</text>
</comment>
<gene>
    <name evidence="2" type="ORF">QE152_g269</name>
</gene>
<accession>A0AAW1NKJ8</accession>
<sequence length="104" mass="11862">MDSNMAPLLLKWYEEIPTDSEDNGVDSDIQDAHSEHSINGTGKWRDKRDVLFLTTKDVPQMQDVVTRRGTVKKPSTKLKYNKIKSFIDFSDQKAAYASTIRKGL</sequence>
<reference evidence="2 3" key="1">
    <citation type="journal article" date="2024" name="BMC Genomics">
        <title>De novo assembly and annotation of Popillia japonica's genome with initial clues to its potential as an invasive pest.</title>
        <authorList>
            <person name="Cucini C."/>
            <person name="Boschi S."/>
            <person name="Funari R."/>
            <person name="Cardaioli E."/>
            <person name="Iannotti N."/>
            <person name="Marturano G."/>
            <person name="Paoli F."/>
            <person name="Bruttini M."/>
            <person name="Carapelli A."/>
            <person name="Frati F."/>
            <person name="Nardi F."/>
        </authorList>
    </citation>
    <scope>NUCLEOTIDE SEQUENCE [LARGE SCALE GENOMIC DNA]</scope>
    <source>
        <strain evidence="2">DMR45628</strain>
    </source>
</reference>
<organism evidence="2 3">
    <name type="scientific">Popillia japonica</name>
    <name type="common">Japanese beetle</name>
    <dbReference type="NCBI Taxonomy" id="7064"/>
    <lineage>
        <taxon>Eukaryota</taxon>
        <taxon>Metazoa</taxon>
        <taxon>Ecdysozoa</taxon>
        <taxon>Arthropoda</taxon>
        <taxon>Hexapoda</taxon>
        <taxon>Insecta</taxon>
        <taxon>Pterygota</taxon>
        <taxon>Neoptera</taxon>
        <taxon>Endopterygota</taxon>
        <taxon>Coleoptera</taxon>
        <taxon>Polyphaga</taxon>
        <taxon>Scarabaeiformia</taxon>
        <taxon>Scarabaeidae</taxon>
        <taxon>Rutelinae</taxon>
        <taxon>Popillia</taxon>
    </lineage>
</organism>
<name>A0AAW1NKJ8_POPJA</name>
<protein>
    <submittedName>
        <fullName evidence="2">Uncharacterized protein</fullName>
    </submittedName>
</protein>
<evidence type="ECO:0000313" key="2">
    <source>
        <dbReference type="EMBL" id="KAK9759119.1"/>
    </source>
</evidence>
<dbReference type="Proteomes" id="UP001458880">
    <property type="component" value="Unassembled WGS sequence"/>
</dbReference>